<evidence type="ECO:0000256" key="11">
    <source>
        <dbReference type="ARBA" id="ARBA00023136"/>
    </source>
</evidence>
<dbReference type="SMART" id="SM00577">
    <property type="entry name" value="CPDc"/>
    <property type="match status" value="1"/>
</dbReference>
<evidence type="ECO:0000256" key="1">
    <source>
        <dbReference type="ARBA" id="ARBA00004434"/>
    </source>
</evidence>
<dbReference type="InterPro" id="IPR036412">
    <property type="entry name" value="HAD-like_sf"/>
</dbReference>
<comment type="subunit">
    <text evidence="12">Component of the TIM23 complex.</text>
</comment>
<gene>
    <name evidence="14" type="ORF">Ctob_007160</name>
</gene>
<protein>
    <recommendedName>
        <fullName evidence="12">Mitochondrial import inner membrane translocase subunit TIM50</fullName>
    </recommendedName>
</protein>
<dbReference type="InterPro" id="IPR050365">
    <property type="entry name" value="TIM50"/>
</dbReference>
<dbReference type="Pfam" id="PF03031">
    <property type="entry name" value="NIF"/>
    <property type="match status" value="1"/>
</dbReference>
<dbReference type="SUPFAM" id="SSF56784">
    <property type="entry name" value="HAD-like"/>
    <property type="match status" value="1"/>
</dbReference>
<comment type="function">
    <text evidence="12">Essential component of the TIM23 complex, a complex that mediates the translocation of transit peptide-containing proteins across the mitochondrial inner membrane.</text>
</comment>
<evidence type="ECO:0000256" key="7">
    <source>
        <dbReference type="ARBA" id="ARBA00022946"/>
    </source>
</evidence>
<dbReference type="PANTHER" id="PTHR12210">
    <property type="entry name" value="DULLARD PROTEIN PHOSPHATASE"/>
    <property type="match status" value="1"/>
</dbReference>
<evidence type="ECO:0000256" key="10">
    <source>
        <dbReference type="ARBA" id="ARBA00023128"/>
    </source>
</evidence>
<keyword evidence="8" id="KW-1133">Transmembrane helix</keyword>
<evidence type="ECO:0000259" key="13">
    <source>
        <dbReference type="PROSITE" id="PS50969"/>
    </source>
</evidence>
<proteinExistence type="inferred from homology"/>
<keyword evidence="11" id="KW-0472">Membrane</keyword>
<keyword evidence="5" id="KW-0999">Mitochondrion inner membrane</keyword>
<dbReference type="Proteomes" id="UP000037460">
    <property type="component" value="Unassembled WGS sequence"/>
</dbReference>
<name>A0A0M0JH92_9EUKA</name>
<dbReference type="InterPro" id="IPR004274">
    <property type="entry name" value="FCP1_dom"/>
</dbReference>
<dbReference type="GO" id="GO:0015031">
    <property type="term" value="P:protein transport"/>
    <property type="evidence" value="ECO:0007669"/>
    <property type="project" value="UniProtKB-KW"/>
</dbReference>
<keyword evidence="6 12" id="KW-0653">Protein transport</keyword>
<keyword evidence="7 12" id="KW-0809">Transit peptide</keyword>
<evidence type="ECO:0000256" key="4">
    <source>
        <dbReference type="ARBA" id="ARBA00022692"/>
    </source>
</evidence>
<keyword evidence="15" id="KW-1185">Reference proteome</keyword>
<evidence type="ECO:0000256" key="2">
    <source>
        <dbReference type="ARBA" id="ARBA00006344"/>
    </source>
</evidence>
<reference evidence="15" key="1">
    <citation type="journal article" date="2015" name="PLoS Genet.">
        <title>Genome Sequence and Transcriptome Analyses of Chrysochromulina tobin: Metabolic Tools for Enhanced Algal Fitness in the Prominent Order Prymnesiales (Haptophyceae).</title>
        <authorList>
            <person name="Hovde B.T."/>
            <person name="Deodato C.R."/>
            <person name="Hunsperger H.M."/>
            <person name="Ryken S.A."/>
            <person name="Yost W."/>
            <person name="Jha R.K."/>
            <person name="Patterson J."/>
            <person name="Monnat R.J. Jr."/>
            <person name="Barlow S.B."/>
            <person name="Starkenburg S.R."/>
            <person name="Cattolico R.A."/>
        </authorList>
    </citation>
    <scope>NUCLEOTIDE SEQUENCE</scope>
    <source>
        <strain evidence="15">CCMP291</strain>
    </source>
</reference>
<dbReference type="GO" id="GO:0005744">
    <property type="term" value="C:TIM23 mitochondrial import inner membrane translocase complex"/>
    <property type="evidence" value="ECO:0007669"/>
    <property type="project" value="UniProtKB-UniRule"/>
</dbReference>
<evidence type="ECO:0000256" key="5">
    <source>
        <dbReference type="ARBA" id="ARBA00022792"/>
    </source>
</evidence>
<sequence>MALYNRFTVSDTIYENVIAPYAEPSREKLLPDLPPNVKGREKPTLVISLDGTLIESQWTRQFGWRYIKRPGVDDFLRQLHPLYELVLWTDAQNTADPVVDRLDPQRLFRHRLYRDATTYMQGEHKKDLRALNRDLDKVLIIDCSASSFSLQPKHGIAVKPYRVEQDPLKEDSTLKNLVPFLQFVALNQRLKGSTTPFHKELEALGVSTTIEDGGVAFQKAVDARFAELRTAGKMPMQRGRGSFMGGGGDSSGAAAAGGSVWERMGLRKGAQ</sequence>
<keyword evidence="10 12" id="KW-0496">Mitochondrion</keyword>
<dbReference type="Gene3D" id="3.40.50.1000">
    <property type="entry name" value="HAD superfamily/HAD-like"/>
    <property type="match status" value="1"/>
</dbReference>
<organism evidence="14 15">
    <name type="scientific">Chrysochromulina tobinii</name>
    <dbReference type="NCBI Taxonomy" id="1460289"/>
    <lineage>
        <taxon>Eukaryota</taxon>
        <taxon>Haptista</taxon>
        <taxon>Haptophyta</taxon>
        <taxon>Prymnesiophyceae</taxon>
        <taxon>Prymnesiales</taxon>
        <taxon>Chrysochromulinaceae</taxon>
        <taxon>Chrysochromulina</taxon>
    </lineage>
</organism>
<dbReference type="EMBL" id="JWZX01002951">
    <property type="protein sequence ID" value="KOO25608.1"/>
    <property type="molecule type" value="Genomic_DNA"/>
</dbReference>
<dbReference type="OrthoDB" id="287041at2759"/>
<dbReference type="PROSITE" id="PS50969">
    <property type="entry name" value="FCP1"/>
    <property type="match status" value="1"/>
</dbReference>
<keyword evidence="9 12" id="KW-0811">Translocation</keyword>
<evidence type="ECO:0000256" key="12">
    <source>
        <dbReference type="RuleBase" id="RU365079"/>
    </source>
</evidence>
<dbReference type="AlphaFoldDB" id="A0A0M0JH92"/>
<evidence type="ECO:0000256" key="8">
    <source>
        <dbReference type="ARBA" id="ARBA00022989"/>
    </source>
</evidence>
<feature type="domain" description="FCP1 homology" evidence="13">
    <location>
        <begin position="38"/>
        <end position="184"/>
    </location>
</feature>
<keyword evidence="4" id="KW-0812">Transmembrane</keyword>
<evidence type="ECO:0000256" key="6">
    <source>
        <dbReference type="ARBA" id="ARBA00022927"/>
    </source>
</evidence>
<evidence type="ECO:0000313" key="15">
    <source>
        <dbReference type="Proteomes" id="UP000037460"/>
    </source>
</evidence>
<evidence type="ECO:0000313" key="14">
    <source>
        <dbReference type="EMBL" id="KOO25608.1"/>
    </source>
</evidence>
<comment type="caution">
    <text evidence="14">The sequence shown here is derived from an EMBL/GenBank/DDBJ whole genome shotgun (WGS) entry which is preliminary data.</text>
</comment>
<dbReference type="InterPro" id="IPR023214">
    <property type="entry name" value="HAD_sf"/>
</dbReference>
<evidence type="ECO:0000256" key="9">
    <source>
        <dbReference type="ARBA" id="ARBA00023010"/>
    </source>
</evidence>
<dbReference type="FunFam" id="3.40.50.1000:FF:000019">
    <property type="entry name" value="Mitochondrial import inner membrane translocase subunit TIM50"/>
    <property type="match status" value="1"/>
</dbReference>
<comment type="subcellular location">
    <subcellularLocation>
        <location evidence="1 12">Mitochondrion inner membrane</location>
        <topology evidence="1 12">Single-pass membrane protein</topology>
    </subcellularLocation>
</comment>
<comment type="similarity">
    <text evidence="2 12">Belongs to the TIM50 family.</text>
</comment>
<dbReference type="CDD" id="cd07521">
    <property type="entry name" value="HAD_FCP1-like"/>
    <property type="match status" value="1"/>
</dbReference>
<evidence type="ECO:0000256" key="3">
    <source>
        <dbReference type="ARBA" id="ARBA00022448"/>
    </source>
</evidence>
<accession>A0A0M0JH92</accession>
<keyword evidence="3 12" id="KW-0813">Transport</keyword>